<dbReference type="PANTHER" id="PTHR31151:SF0">
    <property type="entry name" value="PROLINE-TRNA LIGASE (DUF1680)"/>
    <property type="match status" value="1"/>
</dbReference>
<dbReference type="OrthoDB" id="9757939at2"/>
<evidence type="ECO:0000259" key="1">
    <source>
        <dbReference type="Pfam" id="PF07944"/>
    </source>
</evidence>
<accession>A0A2U2BC58</accession>
<proteinExistence type="predicted"/>
<dbReference type="Proteomes" id="UP000244956">
    <property type="component" value="Unassembled WGS sequence"/>
</dbReference>
<dbReference type="PANTHER" id="PTHR31151">
    <property type="entry name" value="PROLINE-TRNA LIGASE (DUF1680)"/>
    <property type="match status" value="1"/>
</dbReference>
<protein>
    <recommendedName>
        <fullName evidence="5">Glycosyl hydrolase</fullName>
    </recommendedName>
</protein>
<sequence length="676" mass="77228">MKKSIILSFIISLAFFLGCKQVEKGGESRKNYSRYILATTSEIKPEGWIRQFLEIQKEGLTGNIAAAGAPFDSKMWIERIELDKTTQKESINSFKREGKGEDADKGIFWWPYEQTGYYIDGAIKCGYLLGDSILINRAEKQINYLLNNPKKNNRLGPPAKLIGRWNVWPYAGLFRSFLTEFSETSDQRIIEAMYKHYLTYTAEDFQDELDVCNVEHLCWLYEKTGDENLLATAEEAYALFKSDKKNRTRGGADMIFESDRVPDQHGVVYFEVVKIPAILYMHTGKQEYLDEALHGIQKMEQHFMLPSGCPSTTEHFHEVNEMAGHETCNHATLPYTYGIMLRATGDPKWADKIEKAAYNAALGSITKDFKSHQYFSAPNQMIASLKSNHFGYYGDFMAYAPGHSVACCTGNINRFMPYFAMQMWLKTNNNGVVASLFGASEFSTTVGSEKVKATIKQITKYPFEEKVKFEIHLDEKAEFAFQIRIPAWCSNPMLTVNGYKVEGKLKPGTFYTLKRKFADGDVVELFVPMEVKKKSWFGKGLSFERGPIVFSYPVPTTTVIEEDYEKSTKDFPAYSFYPNGKWQYAPVVNNLKNVEIVLNENYSYPWDISTPPVKLIVKAQEVKNWNLAEVVDDKSRKKVLKNPEFPEGLKLSDKTETIELVPYGSTVLRLTVFPEK</sequence>
<dbReference type="InterPro" id="IPR012878">
    <property type="entry name" value="Beta-AFase-like_GH127_cat"/>
</dbReference>
<feature type="domain" description="Non-reducing end beta-L-arabinofuranosidase-like GH127 catalytic" evidence="1">
    <location>
        <begin position="213"/>
        <end position="419"/>
    </location>
</feature>
<comment type="caution">
    <text evidence="3">The sequence shown here is derived from an EMBL/GenBank/DDBJ whole genome shotgun (WGS) entry which is preliminary data.</text>
</comment>
<dbReference type="InterPro" id="IPR008928">
    <property type="entry name" value="6-hairpin_glycosidase_sf"/>
</dbReference>
<dbReference type="RefSeq" id="WP_109262989.1">
    <property type="nucleotide sequence ID" value="NZ_QEWP01000002.1"/>
</dbReference>
<dbReference type="InterPro" id="IPR049046">
    <property type="entry name" value="Beta-AFase-like_GH127_middle"/>
</dbReference>
<evidence type="ECO:0000313" key="3">
    <source>
        <dbReference type="EMBL" id="PWE00617.1"/>
    </source>
</evidence>
<dbReference type="Gene3D" id="1.50.10.20">
    <property type="match status" value="1"/>
</dbReference>
<name>A0A2U2BC58_9BACT</name>
<reference evidence="3 4" key="1">
    <citation type="submission" date="2018-05" db="EMBL/GenBank/DDBJ databases">
        <title>Marinilabilia rubrum sp. nov., isolated from saltern sediment.</title>
        <authorList>
            <person name="Zhang R."/>
        </authorList>
    </citation>
    <scope>NUCLEOTIDE SEQUENCE [LARGE SCALE GENOMIC DNA]</scope>
    <source>
        <strain evidence="3 4">WTE16</strain>
    </source>
</reference>
<gene>
    <name evidence="3" type="ORF">DDZ16_03185</name>
</gene>
<dbReference type="Pfam" id="PF07944">
    <property type="entry name" value="Beta-AFase-like_GH127_cat"/>
    <property type="match status" value="1"/>
</dbReference>
<dbReference type="SUPFAM" id="SSF48208">
    <property type="entry name" value="Six-hairpin glycosidases"/>
    <property type="match status" value="1"/>
</dbReference>
<keyword evidence="4" id="KW-1185">Reference proteome</keyword>
<dbReference type="AlphaFoldDB" id="A0A2U2BC58"/>
<evidence type="ECO:0000259" key="2">
    <source>
        <dbReference type="Pfam" id="PF20736"/>
    </source>
</evidence>
<dbReference type="PROSITE" id="PS51257">
    <property type="entry name" value="PROKAR_LIPOPROTEIN"/>
    <property type="match status" value="1"/>
</dbReference>
<organism evidence="3 4">
    <name type="scientific">Marinilabilia rubra</name>
    <dbReference type="NCBI Taxonomy" id="2162893"/>
    <lineage>
        <taxon>Bacteria</taxon>
        <taxon>Pseudomonadati</taxon>
        <taxon>Bacteroidota</taxon>
        <taxon>Bacteroidia</taxon>
        <taxon>Marinilabiliales</taxon>
        <taxon>Marinilabiliaceae</taxon>
        <taxon>Marinilabilia</taxon>
    </lineage>
</organism>
<dbReference type="EMBL" id="QEWP01000002">
    <property type="protein sequence ID" value="PWE00617.1"/>
    <property type="molecule type" value="Genomic_DNA"/>
</dbReference>
<evidence type="ECO:0000313" key="4">
    <source>
        <dbReference type="Proteomes" id="UP000244956"/>
    </source>
</evidence>
<feature type="domain" description="Non-reducing end beta-L-arabinofuranosidase-like GH127 middle" evidence="2">
    <location>
        <begin position="432"/>
        <end position="529"/>
    </location>
</feature>
<dbReference type="GO" id="GO:0005975">
    <property type="term" value="P:carbohydrate metabolic process"/>
    <property type="evidence" value="ECO:0007669"/>
    <property type="project" value="InterPro"/>
</dbReference>
<evidence type="ECO:0008006" key="5">
    <source>
        <dbReference type="Google" id="ProtNLM"/>
    </source>
</evidence>
<dbReference type="Pfam" id="PF20736">
    <property type="entry name" value="Glyco_hydro127M"/>
    <property type="match status" value="1"/>
</dbReference>